<name>A0A9X2CRD3_9BACI</name>
<keyword evidence="5" id="KW-1133">Transmembrane helix</keyword>
<comment type="caution">
    <text evidence="6">The sequence shown here is derived from an EMBL/GenBank/DDBJ whole genome shotgun (WGS) entry which is preliminary data.</text>
</comment>
<dbReference type="PANTHER" id="PTHR22550:SF5">
    <property type="entry name" value="LEUCINE ZIPPER PROTEIN 4"/>
    <property type="match status" value="1"/>
</dbReference>
<dbReference type="PIRSF" id="PIRSF005690">
    <property type="entry name" value="GerBA"/>
    <property type="match status" value="1"/>
</dbReference>
<reference evidence="6" key="1">
    <citation type="submission" date="2022-02" db="EMBL/GenBank/DDBJ databases">
        <title>Halalkalibacter sp. nov. isolated from Lonar Lake, India.</title>
        <authorList>
            <person name="Joshi A."/>
            <person name="Thite S."/>
            <person name="Lodha T."/>
        </authorList>
    </citation>
    <scope>NUCLEOTIDE SEQUENCE</scope>
    <source>
        <strain evidence="6">MEB205</strain>
    </source>
</reference>
<evidence type="ECO:0000256" key="2">
    <source>
        <dbReference type="ARBA" id="ARBA00005278"/>
    </source>
</evidence>
<accession>A0A9X2CRD3</accession>
<evidence type="ECO:0000256" key="4">
    <source>
        <dbReference type="PIRNR" id="PIRNR005690"/>
    </source>
</evidence>
<feature type="transmembrane region" description="Helical" evidence="5">
    <location>
        <begin position="421"/>
        <end position="445"/>
    </location>
</feature>
<feature type="transmembrane region" description="Helical" evidence="5">
    <location>
        <begin position="294"/>
        <end position="318"/>
    </location>
</feature>
<keyword evidence="7" id="KW-1185">Reference proteome</keyword>
<sequence length="506" mass="57005">MENRERVIEVLGRWLLKQIQDKRKETLQDALQLFQQSSDFVMHDLSIASKGFHIAYFQTLIDTDRLNKDILPFITESESQTLEEIVRNIPIQAKEIIKSPNDLREKVMQGFIVIFEGGNQSKCAVVEVALDSGREVAPSENEFTVNGPQESFIESIDTNINLIRKRLPLPQLKIKEMKLGKMTQTRVSLLYIEGIVDKENLKTLEQRLSDIEFDQVIDSNSLAQMISDNQMSVFPQMINTQRPERVAAAIAEGKVAFLADGSPEAIFGPTTLVEFFSSLEDYYMSWHISSSVRLLRFFAVAFSVFATPVYVAVLTFHYELIPRDLLSTIIASRSNIPFPPIIEAIFLELTIELLREAGARLPTKVGQTIGIVGGIVIGQASVEAGLTSNILLIIVALAALASFTTPVYQMGNTIRLIRFPILIAAAFTGGVGIAFFALVTIAHLLQLKSLGRPYFEPIFPPRFTDWKDAFVRLPFNWMSTRPVYLRPRDKGRFNFSRASKKHDIDE</sequence>
<evidence type="ECO:0000313" key="7">
    <source>
        <dbReference type="Proteomes" id="UP001139150"/>
    </source>
</evidence>
<dbReference type="PANTHER" id="PTHR22550">
    <property type="entry name" value="SPORE GERMINATION PROTEIN"/>
    <property type="match status" value="1"/>
</dbReference>
<dbReference type="GO" id="GO:0009847">
    <property type="term" value="P:spore germination"/>
    <property type="evidence" value="ECO:0007669"/>
    <property type="project" value="UniProtKB-UniRule"/>
</dbReference>
<dbReference type="Proteomes" id="UP001139150">
    <property type="component" value="Unassembled WGS sequence"/>
</dbReference>
<proteinExistence type="inferred from homology"/>
<dbReference type="GO" id="GO:0005886">
    <property type="term" value="C:plasma membrane"/>
    <property type="evidence" value="ECO:0007669"/>
    <property type="project" value="UniProtKB-SubCell"/>
</dbReference>
<evidence type="ECO:0000256" key="1">
    <source>
        <dbReference type="ARBA" id="ARBA00004141"/>
    </source>
</evidence>
<protein>
    <submittedName>
        <fullName evidence="6">Spore germination protein</fullName>
    </submittedName>
</protein>
<evidence type="ECO:0000256" key="3">
    <source>
        <dbReference type="ARBA" id="ARBA00023136"/>
    </source>
</evidence>
<organism evidence="6 7">
    <name type="scientific">Halalkalibacter alkaliphilus</name>
    <dbReference type="NCBI Taxonomy" id="2917993"/>
    <lineage>
        <taxon>Bacteria</taxon>
        <taxon>Bacillati</taxon>
        <taxon>Bacillota</taxon>
        <taxon>Bacilli</taxon>
        <taxon>Bacillales</taxon>
        <taxon>Bacillaceae</taxon>
        <taxon>Halalkalibacter</taxon>
    </lineage>
</organism>
<keyword evidence="3 4" id="KW-0472">Membrane</keyword>
<feature type="transmembrane region" description="Helical" evidence="5">
    <location>
        <begin position="390"/>
        <end position="409"/>
    </location>
</feature>
<evidence type="ECO:0000256" key="5">
    <source>
        <dbReference type="SAM" id="Phobius"/>
    </source>
</evidence>
<dbReference type="EMBL" id="JAKRYL010000002">
    <property type="protein sequence ID" value="MCL7745860.1"/>
    <property type="molecule type" value="Genomic_DNA"/>
</dbReference>
<comment type="similarity">
    <text evidence="2 4">Belongs to the GerABKA family.</text>
</comment>
<gene>
    <name evidence="6" type="ORF">MF646_01880</name>
</gene>
<evidence type="ECO:0000313" key="6">
    <source>
        <dbReference type="EMBL" id="MCL7745860.1"/>
    </source>
</evidence>
<dbReference type="InterPro" id="IPR050768">
    <property type="entry name" value="UPF0353/GerABKA_families"/>
</dbReference>
<dbReference type="Pfam" id="PF03323">
    <property type="entry name" value="GerA"/>
    <property type="match status" value="1"/>
</dbReference>
<keyword evidence="5" id="KW-0812">Transmembrane</keyword>
<dbReference type="AlphaFoldDB" id="A0A9X2CRD3"/>
<dbReference type="InterPro" id="IPR004995">
    <property type="entry name" value="Spore_Ger"/>
</dbReference>
<comment type="subcellular location">
    <subcellularLocation>
        <location evidence="4">Cell membrane</location>
    </subcellularLocation>
    <subcellularLocation>
        <location evidence="1">Membrane</location>
        <topology evidence="1">Multi-pass membrane protein</topology>
    </subcellularLocation>
</comment>